<name>A0ABS1UK42_9ACTN</name>
<sequence length="81" mass="8620">MTVLDPDGFAGLNQDRFIQDEIVPSIDKGETVSLLTVDRSRFPGCTHGNSIGSIPPSYKSGPAWALPAGPSTFATGRTSRR</sequence>
<dbReference type="Proteomes" id="UP000661193">
    <property type="component" value="Unassembled WGS sequence"/>
</dbReference>
<evidence type="ECO:0000313" key="1">
    <source>
        <dbReference type="EMBL" id="MBL6276710.1"/>
    </source>
</evidence>
<protein>
    <submittedName>
        <fullName evidence="1">Uncharacterized protein</fullName>
    </submittedName>
</protein>
<accession>A0ABS1UK42</accession>
<comment type="caution">
    <text evidence="1">The sequence shown here is derived from an EMBL/GenBank/DDBJ whole genome shotgun (WGS) entry which is preliminary data.</text>
</comment>
<dbReference type="RefSeq" id="WP_203221532.1">
    <property type="nucleotide sequence ID" value="NZ_JAETXL010000004.1"/>
</dbReference>
<dbReference type="EMBL" id="JAETXL010000004">
    <property type="protein sequence ID" value="MBL6276710.1"/>
    <property type="molecule type" value="Genomic_DNA"/>
</dbReference>
<proteinExistence type="predicted"/>
<gene>
    <name evidence="1" type="ORF">JMF97_11105</name>
</gene>
<reference evidence="1 2" key="1">
    <citation type="submission" date="2021-01" db="EMBL/GenBank/DDBJ databases">
        <title>Genome sequencing of Micromonospora fiedleri MG-37.</title>
        <authorList>
            <person name="Moreland P.E.J."/>
            <person name="Stach J.E.M."/>
        </authorList>
    </citation>
    <scope>NUCLEOTIDE SEQUENCE [LARGE SCALE GENOMIC DNA]</scope>
    <source>
        <strain evidence="1 2">MG-37</strain>
    </source>
</reference>
<keyword evidence="2" id="KW-1185">Reference proteome</keyword>
<organism evidence="1 2">
    <name type="scientific">Micromonospora fiedleri</name>
    <dbReference type="NCBI Taxonomy" id="1157498"/>
    <lineage>
        <taxon>Bacteria</taxon>
        <taxon>Bacillati</taxon>
        <taxon>Actinomycetota</taxon>
        <taxon>Actinomycetes</taxon>
        <taxon>Micromonosporales</taxon>
        <taxon>Micromonosporaceae</taxon>
        <taxon>Micromonospora</taxon>
    </lineage>
</organism>
<evidence type="ECO:0000313" key="2">
    <source>
        <dbReference type="Proteomes" id="UP000661193"/>
    </source>
</evidence>